<dbReference type="EMBL" id="LAZR01029464">
    <property type="protein sequence ID" value="KKL59501.1"/>
    <property type="molecule type" value="Genomic_DNA"/>
</dbReference>
<comment type="caution">
    <text evidence="1">The sequence shown here is derived from an EMBL/GenBank/DDBJ whole genome shotgun (WGS) entry which is preliminary data.</text>
</comment>
<reference evidence="1" key="1">
    <citation type="journal article" date="2015" name="Nature">
        <title>Complex archaea that bridge the gap between prokaryotes and eukaryotes.</title>
        <authorList>
            <person name="Spang A."/>
            <person name="Saw J.H."/>
            <person name="Jorgensen S.L."/>
            <person name="Zaremba-Niedzwiedzka K."/>
            <person name="Martijn J."/>
            <person name="Lind A.E."/>
            <person name="van Eijk R."/>
            <person name="Schleper C."/>
            <person name="Guy L."/>
            <person name="Ettema T.J."/>
        </authorList>
    </citation>
    <scope>NUCLEOTIDE SEQUENCE</scope>
</reference>
<sequence>MLLFENKKQKLLNILKFIELNPFDRFVSTGEINEDLGLVPSRQQFLESVIEVIEGNGNVILPIIGEVGQGKTHLYWALKHTLHNYNTVYISLETVYKKFYYNTYSEFIENLGIGPENSVEPLRYLTKRLCDEWGAQERKHGFFQIVNIDKIRKTALENWSNKFEKKEALMDAITAITTHQLDPFNKVDAERWLLGELMADRELSRLKLKNDLRKRDNAFVMLKILIENLRKESILFIDDFERIISIMNPIDD</sequence>
<proteinExistence type="predicted"/>
<protein>
    <submittedName>
        <fullName evidence="1">Uncharacterized protein</fullName>
    </submittedName>
</protein>
<evidence type="ECO:0000313" key="1">
    <source>
        <dbReference type="EMBL" id="KKL59501.1"/>
    </source>
</evidence>
<feature type="non-terminal residue" evidence="1">
    <location>
        <position position="252"/>
    </location>
</feature>
<dbReference type="AlphaFoldDB" id="A0A0F9E077"/>
<name>A0A0F9E077_9ZZZZ</name>
<organism evidence="1">
    <name type="scientific">marine sediment metagenome</name>
    <dbReference type="NCBI Taxonomy" id="412755"/>
    <lineage>
        <taxon>unclassified sequences</taxon>
        <taxon>metagenomes</taxon>
        <taxon>ecological metagenomes</taxon>
    </lineage>
</organism>
<dbReference type="InterPro" id="IPR027417">
    <property type="entry name" value="P-loop_NTPase"/>
</dbReference>
<dbReference type="SUPFAM" id="SSF52540">
    <property type="entry name" value="P-loop containing nucleoside triphosphate hydrolases"/>
    <property type="match status" value="1"/>
</dbReference>
<gene>
    <name evidence="1" type="ORF">LCGC14_2214740</name>
</gene>
<accession>A0A0F9E077</accession>
<dbReference type="Gene3D" id="3.40.50.300">
    <property type="entry name" value="P-loop containing nucleotide triphosphate hydrolases"/>
    <property type="match status" value="1"/>
</dbReference>